<gene>
    <name evidence="2" type="ORF">METZ01_LOCUS199002</name>
</gene>
<feature type="region of interest" description="Disordered" evidence="1">
    <location>
        <begin position="1"/>
        <end position="25"/>
    </location>
</feature>
<protein>
    <submittedName>
        <fullName evidence="2">Uncharacterized protein</fullName>
    </submittedName>
</protein>
<reference evidence="2" key="1">
    <citation type="submission" date="2018-05" db="EMBL/GenBank/DDBJ databases">
        <authorList>
            <person name="Lanie J.A."/>
            <person name="Ng W.-L."/>
            <person name="Kazmierczak K.M."/>
            <person name="Andrzejewski T.M."/>
            <person name="Davidsen T.M."/>
            <person name="Wayne K.J."/>
            <person name="Tettelin H."/>
            <person name="Glass J.I."/>
            <person name="Rusch D."/>
            <person name="Podicherti R."/>
            <person name="Tsui H.-C.T."/>
            <person name="Winkler M.E."/>
        </authorList>
    </citation>
    <scope>NUCLEOTIDE SEQUENCE</scope>
</reference>
<sequence length="25" mass="2832">AEFEAPTHTIELMRRLAAEQPNPLP</sequence>
<proteinExistence type="predicted"/>
<dbReference type="AlphaFoldDB" id="A0A382E618"/>
<accession>A0A382E618</accession>
<evidence type="ECO:0000313" key="2">
    <source>
        <dbReference type="EMBL" id="SVB46148.1"/>
    </source>
</evidence>
<evidence type="ECO:0000256" key="1">
    <source>
        <dbReference type="SAM" id="MobiDB-lite"/>
    </source>
</evidence>
<organism evidence="2">
    <name type="scientific">marine metagenome</name>
    <dbReference type="NCBI Taxonomy" id="408172"/>
    <lineage>
        <taxon>unclassified sequences</taxon>
        <taxon>metagenomes</taxon>
        <taxon>ecological metagenomes</taxon>
    </lineage>
</organism>
<dbReference type="EMBL" id="UINC01042896">
    <property type="protein sequence ID" value="SVB46148.1"/>
    <property type="molecule type" value="Genomic_DNA"/>
</dbReference>
<name>A0A382E618_9ZZZZ</name>
<feature type="non-terminal residue" evidence="2">
    <location>
        <position position="1"/>
    </location>
</feature>